<dbReference type="AlphaFoldDB" id="A0A251U1H5"/>
<reference evidence="9" key="2">
    <citation type="submission" date="2017-02" db="EMBL/GenBank/DDBJ databases">
        <title>Sunflower complete genome.</title>
        <authorList>
            <person name="Langlade N."/>
            <person name="Munos S."/>
        </authorList>
    </citation>
    <scope>NUCLEOTIDE SEQUENCE [LARGE SCALE GENOMIC DNA]</scope>
    <source>
        <tissue evidence="9">Leaves</tissue>
    </source>
</reference>
<keyword evidence="4 8" id="KW-0560">Oxidoreductase</keyword>
<keyword evidence="2 6" id="KW-0479">Metal-binding</keyword>
<dbReference type="EMBL" id="CM007898">
    <property type="protein sequence ID" value="OTG16909.1"/>
    <property type="molecule type" value="Genomic_DNA"/>
</dbReference>
<dbReference type="InterPro" id="IPR027450">
    <property type="entry name" value="AlkB-like"/>
</dbReference>
<dbReference type="Proteomes" id="UP000215914">
    <property type="component" value="Chromosome 9"/>
</dbReference>
<reference evidence="8" key="3">
    <citation type="submission" date="2020-06" db="EMBL/GenBank/DDBJ databases">
        <title>Helianthus annuus Genome sequencing and assembly Release 2.</title>
        <authorList>
            <person name="Gouzy J."/>
            <person name="Langlade N."/>
            <person name="Munos S."/>
        </authorList>
    </citation>
    <scope>NUCLEOTIDE SEQUENCE</scope>
    <source>
        <tissue evidence="8">Leaves</tissue>
    </source>
</reference>
<dbReference type="Gramene" id="mRNA:HanXRQr2_Chr09g0416961">
    <property type="protein sequence ID" value="mRNA:HanXRQr2_Chr09g0416961"/>
    <property type="gene ID" value="HanXRQr2_Chr09g0416961"/>
</dbReference>
<evidence type="ECO:0000313" key="9">
    <source>
        <dbReference type="EMBL" id="OTG16909.1"/>
    </source>
</evidence>
<dbReference type="InterPro" id="IPR004574">
    <property type="entry name" value="Alkb"/>
</dbReference>
<dbReference type="PROSITE" id="PS51471">
    <property type="entry name" value="FE2OG_OXY"/>
    <property type="match status" value="1"/>
</dbReference>
<dbReference type="Pfam" id="PF13532">
    <property type="entry name" value="2OG-FeII_Oxy_2"/>
    <property type="match status" value="1"/>
</dbReference>
<dbReference type="GO" id="GO:0005737">
    <property type="term" value="C:cytoplasm"/>
    <property type="evidence" value="ECO:0000318"/>
    <property type="project" value="GO_Central"/>
</dbReference>
<feature type="binding site" evidence="6">
    <location>
        <position position="167"/>
    </location>
    <ligand>
        <name>Fe cation</name>
        <dbReference type="ChEBI" id="CHEBI:24875"/>
        <note>catalytic</note>
    </ligand>
</feature>
<dbReference type="PANTHER" id="PTHR16557:SF10">
    <property type="entry name" value="2-OXOGLUTARATE-DEPENDENT DIOXYGENASE FAMILY PROTEIN"/>
    <property type="match status" value="1"/>
</dbReference>
<dbReference type="SUPFAM" id="SSF51197">
    <property type="entry name" value="Clavaminate synthase-like"/>
    <property type="match status" value="1"/>
</dbReference>
<organism evidence="9 10">
    <name type="scientific">Helianthus annuus</name>
    <name type="common">Common sunflower</name>
    <dbReference type="NCBI Taxonomy" id="4232"/>
    <lineage>
        <taxon>Eukaryota</taxon>
        <taxon>Viridiplantae</taxon>
        <taxon>Streptophyta</taxon>
        <taxon>Embryophyta</taxon>
        <taxon>Tracheophyta</taxon>
        <taxon>Spermatophyta</taxon>
        <taxon>Magnoliopsida</taxon>
        <taxon>eudicotyledons</taxon>
        <taxon>Gunneridae</taxon>
        <taxon>Pentapetalae</taxon>
        <taxon>asterids</taxon>
        <taxon>campanulids</taxon>
        <taxon>Asterales</taxon>
        <taxon>Asteraceae</taxon>
        <taxon>Asteroideae</taxon>
        <taxon>Heliantheae alliance</taxon>
        <taxon>Heliantheae</taxon>
        <taxon>Helianthus</taxon>
    </lineage>
</organism>
<evidence type="ECO:0000313" key="10">
    <source>
        <dbReference type="Proteomes" id="UP000215914"/>
    </source>
</evidence>
<evidence type="ECO:0000256" key="5">
    <source>
        <dbReference type="ARBA" id="ARBA00023004"/>
    </source>
</evidence>
<accession>A0A251U1H5</accession>
<dbReference type="GO" id="GO:0035513">
    <property type="term" value="P:oxidative RNA demethylation"/>
    <property type="evidence" value="ECO:0000318"/>
    <property type="project" value="GO_Central"/>
</dbReference>
<evidence type="ECO:0000256" key="3">
    <source>
        <dbReference type="ARBA" id="ARBA00022964"/>
    </source>
</evidence>
<keyword evidence="5 6" id="KW-0408">Iron</keyword>
<evidence type="ECO:0000256" key="6">
    <source>
        <dbReference type="PIRSR" id="PIRSR604574-2"/>
    </source>
</evidence>
<proteinExistence type="inferred from homology"/>
<dbReference type="InParanoid" id="A0A251U1H5"/>
<dbReference type="GO" id="GO:0035515">
    <property type="term" value="F:oxidative RNA demethylase activity"/>
    <property type="evidence" value="ECO:0000318"/>
    <property type="project" value="GO_Central"/>
</dbReference>
<sequence>MQDAYYGTLLREYHNIPFAKGCCTEIGTETVTFRLTNRDRTPDELSTFKILGPGMIILKNYLSLKDQVDIVKLCDKMTFGLRGYYMYKSDVDCRRQMCFGRNWAPETRYKNRYMSNGMEPLPIPDELISLAEAAIQDAQIHLDELPSMRPDTCLANFYQSEGRLGLHQDDDESPDSLERGLPVVSISIGDMAEFVYGHTPDKKELKSVMLKSGDVLIFGGKSRLIYHGVTQIYLYTSPEPLIEDSGLRPGRLSLTLRQF</sequence>
<dbReference type="PANTHER" id="PTHR16557">
    <property type="entry name" value="ALKYLATED DNA REPAIR PROTEIN ALKB-RELATED"/>
    <property type="match status" value="1"/>
</dbReference>
<dbReference type="GO" id="GO:0008198">
    <property type="term" value="F:ferrous iron binding"/>
    <property type="evidence" value="ECO:0000318"/>
    <property type="project" value="GO_Central"/>
</dbReference>
<evidence type="ECO:0000256" key="2">
    <source>
        <dbReference type="ARBA" id="ARBA00022723"/>
    </source>
</evidence>
<dbReference type="InterPro" id="IPR005123">
    <property type="entry name" value="Oxoglu/Fe-dep_dioxygenase_dom"/>
</dbReference>
<dbReference type="EC" id="1.14.11.33" evidence="8"/>
<reference evidence="8 10" key="1">
    <citation type="journal article" date="2017" name="Nature">
        <title>The sunflower genome provides insights into oil metabolism, flowering and Asterid evolution.</title>
        <authorList>
            <person name="Badouin H."/>
            <person name="Gouzy J."/>
            <person name="Grassa C.J."/>
            <person name="Murat F."/>
            <person name="Staton S.E."/>
            <person name="Cottret L."/>
            <person name="Lelandais-Briere C."/>
            <person name="Owens G.L."/>
            <person name="Carrere S."/>
            <person name="Mayjonade B."/>
            <person name="Legrand L."/>
            <person name="Gill N."/>
            <person name="Kane N.C."/>
            <person name="Bowers J.E."/>
            <person name="Hubner S."/>
            <person name="Bellec A."/>
            <person name="Berard A."/>
            <person name="Berges H."/>
            <person name="Blanchet N."/>
            <person name="Boniface M.C."/>
            <person name="Brunel D."/>
            <person name="Catrice O."/>
            <person name="Chaidir N."/>
            <person name="Claudel C."/>
            <person name="Donnadieu C."/>
            <person name="Faraut T."/>
            <person name="Fievet G."/>
            <person name="Helmstetter N."/>
            <person name="King M."/>
            <person name="Knapp S.J."/>
            <person name="Lai Z."/>
            <person name="Le Paslier M.C."/>
            <person name="Lippi Y."/>
            <person name="Lorenzon L."/>
            <person name="Mandel J.R."/>
            <person name="Marage G."/>
            <person name="Marchand G."/>
            <person name="Marquand E."/>
            <person name="Bret-Mestries E."/>
            <person name="Morien E."/>
            <person name="Nambeesan S."/>
            <person name="Nguyen T."/>
            <person name="Pegot-Espagnet P."/>
            <person name="Pouilly N."/>
            <person name="Raftis F."/>
            <person name="Sallet E."/>
            <person name="Schiex T."/>
            <person name="Thomas J."/>
            <person name="Vandecasteele C."/>
            <person name="Vares D."/>
            <person name="Vear F."/>
            <person name="Vautrin S."/>
            <person name="Crespi M."/>
            <person name="Mangin B."/>
            <person name="Burke J.M."/>
            <person name="Salse J."/>
            <person name="Munos S."/>
            <person name="Vincourt P."/>
            <person name="Rieseberg L.H."/>
            <person name="Langlade N.B."/>
        </authorList>
    </citation>
    <scope>NUCLEOTIDE SEQUENCE [LARGE SCALE GENOMIC DNA]</scope>
    <source>
        <strain evidence="10">cv. SF193</strain>
        <tissue evidence="8">Leaves</tissue>
    </source>
</reference>
<evidence type="ECO:0000259" key="7">
    <source>
        <dbReference type="PROSITE" id="PS51471"/>
    </source>
</evidence>
<protein>
    <submittedName>
        <fullName evidence="8">DNA oxidative demethylase</fullName>
        <ecNumber evidence="8">1.14.11.33</ecNumber>
    </submittedName>
    <submittedName>
        <fullName evidence="9">Putative alkylated DNA repair protein AlkB</fullName>
    </submittedName>
</protein>
<feature type="binding site" evidence="6">
    <location>
        <position position="169"/>
    </location>
    <ligand>
        <name>Fe cation</name>
        <dbReference type="ChEBI" id="CHEBI:24875"/>
        <note>catalytic</note>
    </ligand>
</feature>
<evidence type="ECO:0000256" key="4">
    <source>
        <dbReference type="ARBA" id="ARBA00023002"/>
    </source>
</evidence>
<feature type="binding site" evidence="6">
    <location>
        <position position="227"/>
    </location>
    <ligand>
        <name>Fe cation</name>
        <dbReference type="ChEBI" id="CHEBI:24875"/>
        <note>catalytic</note>
    </ligand>
</feature>
<keyword evidence="3" id="KW-0223">Dioxygenase</keyword>
<dbReference type="Gene3D" id="2.60.120.590">
    <property type="entry name" value="Alpha-ketoglutarate-dependent dioxygenase AlkB-like"/>
    <property type="match status" value="1"/>
</dbReference>
<dbReference type="SMR" id="A0A251U1H5"/>
<name>A0A251U1H5_HELAN</name>
<dbReference type="GO" id="GO:0035516">
    <property type="term" value="F:broad specificity oxidative DNA demethylase activity"/>
    <property type="evidence" value="ECO:0000318"/>
    <property type="project" value="GO_Central"/>
</dbReference>
<comment type="cofactor">
    <cofactor evidence="6">
        <name>Fe(2+)</name>
        <dbReference type="ChEBI" id="CHEBI:29033"/>
    </cofactor>
    <text evidence="6">Binds 1 Fe(2+) ion per subunit.</text>
</comment>
<comment type="similarity">
    <text evidence="1">Belongs to the alkB family.</text>
</comment>
<keyword evidence="10" id="KW-1185">Reference proteome</keyword>
<gene>
    <name evidence="9" type="ORF">HannXRQ_Chr09g0276521</name>
    <name evidence="8" type="ORF">HanXRQr2_Chr09g0416961</name>
</gene>
<dbReference type="InterPro" id="IPR037151">
    <property type="entry name" value="AlkB-like_sf"/>
</dbReference>
<feature type="domain" description="Fe2OG dioxygenase" evidence="7">
    <location>
        <begin position="149"/>
        <end position="259"/>
    </location>
</feature>
<evidence type="ECO:0000256" key="1">
    <source>
        <dbReference type="ARBA" id="ARBA00007879"/>
    </source>
</evidence>
<dbReference type="EMBL" id="MNCJ02000324">
    <property type="protein sequence ID" value="KAF5793396.1"/>
    <property type="molecule type" value="Genomic_DNA"/>
</dbReference>
<evidence type="ECO:0000313" key="8">
    <source>
        <dbReference type="EMBL" id="KAF5793396.1"/>
    </source>
</evidence>